<evidence type="ECO:0000313" key="2">
    <source>
        <dbReference type="Proteomes" id="UP000006015"/>
    </source>
</evidence>
<protein>
    <submittedName>
        <fullName evidence="1">Uncharacterized protein</fullName>
    </submittedName>
</protein>
<gene>
    <name evidence="1" type="ORF">HMPREF0281_01413</name>
</gene>
<keyword evidence="2" id="KW-1185">Reference proteome</keyword>
<dbReference type="EMBL" id="ADNS01000012">
    <property type="protein sequence ID" value="EFG81241.1"/>
    <property type="molecule type" value="Genomic_DNA"/>
</dbReference>
<dbReference type="Proteomes" id="UP000006015">
    <property type="component" value="Unassembled WGS sequence"/>
</dbReference>
<evidence type="ECO:0000313" key="1">
    <source>
        <dbReference type="EMBL" id="EFG81241.1"/>
    </source>
</evidence>
<comment type="caution">
    <text evidence="1">The sequence shown here is derived from an EMBL/GenBank/DDBJ whole genome shotgun (WGS) entry which is preliminary data.</text>
</comment>
<reference evidence="1 2" key="1">
    <citation type="submission" date="2010-04" db="EMBL/GenBank/DDBJ databases">
        <authorList>
            <person name="Weinstock G."/>
            <person name="Sodergren E."/>
            <person name="Clifton S."/>
            <person name="Fulton L."/>
            <person name="Fulton B."/>
            <person name="Courtney L."/>
            <person name="Fronick C."/>
            <person name="Harrison M."/>
            <person name="Strong C."/>
            <person name="Farmer C."/>
            <person name="Delahaunty K."/>
            <person name="Markovic C."/>
            <person name="Hall O."/>
            <person name="Minx P."/>
            <person name="Tomlinson C."/>
            <person name="Mitreva M."/>
            <person name="Hou S."/>
            <person name="Wollam A."/>
            <person name="Pepin K.H."/>
            <person name="Johnson M."/>
            <person name="Bhonagiri V."/>
            <person name="Zhang X."/>
            <person name="Suruliraj S."/>
            <person name="Warren W."/>
            <person name="Chinwalla A."/>
            <person name="Mardis E.R."/>
            <person name="Wilson R.K."/>
        </authorList>
    </citation>
    <scope>NUCLEOTIDE SEQUENCE [LARGE SCALE GENOMIC DNA]</scope>
    <source>
        <strain evidence="1 2">DSM 20306</strain>
    </source>
</reference>
<name>A0ABN0AEM6_CORAM</name>
<proteinExistence type="predicted"/>
<accession>A0ABN0AEM6</accession>
<sequence>MRRLSPFFRFSLNLSRVLSSRISGGCAHELLTYPARVNRNRVFRLTNG</sequence>
<organism evidence="1 2">
    <name type="scientific">Corynebacterium ammoniagenes DSM 20306</name>
    <dbReference type="NCBI Taxonomy" id="649754"/>
    <lineage>
        <taxon>Bacteria</taxon>
        <taxon>Bacillati</taxon>
        <taxon>Actinomycetota</taxon>
        <taxon>Actinomycetes</taxon>
        <taxon>Mycobacteriales</taxon>
        <taxon>Corynebacteriaceae</taxon>
        <taxon>Corynebacterium</taxon>
    </lineage>
</organism>